<accession>A0ABM7VE33</accession>
<name>A0ABM7VE33_9BACT</name>
<evidence type="ECO:0008006" key="4">
    <source>
        <dbReference type="Google" id="ProtNLM"/>
    </source>
</evidence>
<evidence type="ECO:0000313" key="2">
    <source>
        <dbReference type="EMBL" id="BDC99085.1"/>
    </source>
</evidence>
<evidence type="ECO:0000313" key="3">
    <source>
        <dbReference type="Proteomes" id="UP001354989"/>
    </source>
</evidence>
<gene>
    <name evidence="2" type="ORF">PEPS_13660</name>
</gene>
<dbReference type="Gene3D" id="1.50.10.140">
    <property type="match status" value="1"/>
</dbReference>
<reference evidence="2 3" key="1">
    <citation type="submission" date="2021-12" db="EMBL/GenBank/DDBJ databases">
        <title>Genome sequencing of bacteria with rrn-lacking chromosome and rrn-plasmid.</title>
        <authorList>
            <person name="Anda M."/>
            <person name="Iwasaki W."/>
        </authorList>
    </citation>
    <scope>NUCLEOTIDE SEQUENCE [LARGE SCALE GENOMIC DNA]</scope>
    <source>
        <strain evidence="2 3">NBRC 101262</strain>
    </source>
</reference>
<keyword evidence="3" id="KW-1185">Reference proteome</keyword>
<protein>
    <recommendedName>
        <fullName evidence="4">Glycoamylase-like domain-containing protein</fullName>
    </recommendedName>
</protein>
<dbReference type="EMBL" id="AP025292">
    <property type="protein sequence ID" value="BDC99085.1"/>
    <property type="molecule type" value="Genomic_DNA"/>
</dbReference>
<feature type="signal peptide" evidence="1">
    <location>
        <begin position="1"/>
        <end position="21"/>
    </location>
</feature>
<evidence type="ECO:0000256" key="1">
    <source>
        <dbReference type="SAM" id="SignalP"/>
    </source>
</evidence>
<feature type="chain" id="PRO_5046255467" description="Glycoamylase-like domain-containing protein" evidence="1">
    <location>
        <begin position="22"/>
        <end position="461"/>
    </location>
</feature>
<organism evidence="2 3">
    <name type="scientific">Persicobacter psychrovividus</name>
    <dbReference type="NCBI Taxonomy" id="387638"/>
    <lineage>
        <taxon>Bacteria</taxon>
        <taxon>Pseudomonadati</taxon>
        <taxon>Bacteroidota</taxon>
        <taxon>Cytophagia</taxon>
        <taxon>Cytophagales</taxon>
        <taxon>Persicobacteraceae</taxon>
        <taxon>Persicobacter</taxon>
    </lineage>
</organism>
<dbReference type="Proteomes" id="UP001354989">
    <property type="component" value="Chromosome"/>
</dbReference>
<proteinExistence type="predicted"/>
<keyword evidence="1" id="KW-0732">Signal</keyword>
<sequence>MLKKTSAFVLMLCMAASMAMAHPAKKRDKKALEELLHNTCKVYDLMRTEKGFYRDYVGTKDVCDHGSTASIGMGLVSLCIANQMGWAPDAEQKIIQTLNSVLGDENQQGIARTPKGCYIHFFDLETGAAKGDDYSPIDTNIMLGGALFAKRYFHKNETIARLADQLYNEVDESLFVGDVKTGKICLKMNEDGSPLNMYTSPYNEYMMVAYFAKSQESVLDGKAHQNWKGHYGNPSKLPAVDYVTKSGEKIPVNTDLAFMNEFTSNFTFMFNYLFVHSFSNDPVYIQKLKNAAMADRAWWQEHPQRAEKGWKDYEWGTTAGTGLYNRNGKIGQGYMVDKICLAENIGTNKDHNLGLNVAPSALAGYSPAMPQEVETDLLAMLHDQRKIGQMTLPKQEGITTGKEFVLWKYSYADPSWKADRIEGVDFGCMLMGLAALPDLLGHEFFNTYNDFFNPDAPQYHK</sequence>